<dbReference type="RefSeq" id="XP_004350229.1">
    <property type="nucleotide sequence ID" value="XM_004350179.1"/>
</dbReference>
<feature type="chain" id="PRO_5003320136" evidence="1">
    <location>
        <begin position="28"/>
        <end position="248"/>
    </location>
</feature>
<evidence type="ECO:0000313" key="3">
    <source>
        <dbReference type="Proteomes" id="UP000007797"/>
    </source>
</evidence>
<dbReference type="EMBL" id="GL883029">
    <property type="protein sequence ID" value="EGG13525.1"/>
    <property type="molecule type" value="Genomic_DNA"/>
</dbReference>
<evidence type="ECO:0000256" key="1">
    <source>
        <dbReference type="SAM" id="SignalP"/>
    </source>
</evidence>
<protein>
    <submittedName>
        <fullName evidence="2">Uncharacterized protein</fullName>
    </submittedName>
</protein>
<keyword evidence="3" id="KW-1185">Reference proteome</keyword>
<evidence type="ECO:0000313" key="2">
    <source>
        <dbReference type="EMBL" id="EGG13525.1"/>
    </source>
</evidence>
<gene>
    <name evidence="2" type="ORF">DFA_11286</name>
</gene>
<accession>F4QC38</accession>
<dbReference type="KEGG" id="dfa:DFA_11286"/>
<reference evidence="3" key="1">
    <citation type="journal article" date="2011" name="Genome Res.">
        <title>Phylogeny-wide analysis of social amoeba genomes highlights ancient origins for complex intercellular communication.</title>
        <authorList>
            <person name="Heidel A.J."/>
            <person name="Lawal H.M."/>
            <person name="Felder M."/>
            <person name="Schilde C."/>
            <person name="Helps N.R."/>
            <person name="Tunggal B."/>
            <person name="Rivero F."/>
            <person name="John U."/>
            <person name="Schleicher M."/>
            <person name="Eichinger L."/>
            <person name="Platzer M."/>
            <person name="Noegel A.A."/>
            <person name="Schaap P."/>
            <person name="Gloeckner G."/>
        </authorList>
    </citation>
    <scope>NUCLEOTIDE SEQUENCE [LARGE SCALE GENOMIC DNA]</scope>
    <source>
        <strain evidence="3">SH3</strain>
    </source>
</reference>
<keyword evidence="1" id="KW-0732">Signal</keyword>
<dbReference type="AlphaFoldDB" id="F4QC38"/>
<name>F4QC38_CACFS</name>
<organism evidence="2 3">
    <name type="scientific">Cavenderia fasciculata</name>
    <name type="common">Slime mold</name>
    <name type="synonym">Dictyostelium fasciculatum</name>
    <dbReference type="NCBI Taxonomy" id="261658"/>
    <lineage>
        <taxon>Eukaryota</taxon>
        <taxon>Amoebozoa</taxon>
        <taxon>Evosea</taxon>
        <taxon>Eumycetozoa</taxon>
        <taxon>Dictyostelia</taxon>
        <taxon>Acytosteliales</taxon>
        <taxon>Cavenderiaceae</taxon>
        <taxon>Cavenderia</taxon>
    </lineage>
</organism>
<dbReference type="Proteomes" id="UP000007797">
    <property type="component" value="Unassembled WGS sequence"/>
</dbReference>
<dbReference type="GeneID" id="14866504"/>
<proteinExistence type="predicted"/>
<feature type="signal peptide" evidence="1">
    <location>
        <begin position="1"/>
        <end position="27"/>
    </location>
</feature>
<sequence length="248" mass="29878">MERLLLAKNLSLLLAYDTALFFNPAQCAKLMNHPAFKMYMDRCTIDSLNANNCDGFWTFLKKDDYNQMTNVRIVHRHSHNMMDREWDRATYINCTKLEIHLMDQSNPPMLLKAHFMLDFVMPFIYRHRSVKHLTIGFPRLREYFKNLDDDYNSDPTNEKVEEFFDALEEMEQLESLTIFDFSFNFVMKYNHEIDSEPTIEHTNHLIEDDSEIEFDYLLQDYFIDYVKSKISTNPDRSFVLRIYEEEDY</sequence>